<dbReference type="CDD" id="cd01335">
    <property type="entry name" value="Radical_SAM"/>
    <property type="match status" value="1"/>
</dbReference>
<dbReference type="GO" id="GO:0003824">
    <property type="term" value="F:catalytic activity"/>
    <property type="evidence" value="ECO:0007669"/>
    <property type="project" value="InterPro"/>
</dbReference>
<dbReference type="SFLD" id="SFLDS00029">
    <property type="entry name" value="Radical_SAM"/>
    <property type="match status" value="1"/>
</dbReference>
<dbReference type="PANTHER" id="PTHR30352:SF13">
    <property type="entry name" value="GLYCYL-RADICAL ENZYME ACTIVATING ENZYME YJJW-RELATED"/>
    <property type="match status" value="1"/>
</dbReference>
<keyword evidence="2" id="KW-0004">4Fe-4S</keyword>
<evidence type="ECO:0000313" key="9">
    <source>
        <dbReference type="Proteomes" id="UP000307510"/>
    </source>
</evidence>
<comment type="caution">
    <text evidence="8">The sequence shown here is derived from an EMBL/GenBank/DDBJ whole genome shotgun (WGS) entry which is preliminary data.</text>
</comment>
<evidence type="ECO:0000256" key="4">
    <source>
        <dbReference type="ARBA" id="ARBA00022723"/>
    </source>
</evidence>
<dbReference type="InterPro" id="IPR012840">
    <property type="entry name" value="NrdG2"/>
</dbReference>
<dbReference type="Gene3D" id="3.20.20.70">
    <property type="entry name" value="Aldolase class I"/>
    <property type="match status" value="1"/>
</dbReference>
<comment type="cofactor">
    <cofactor evidence="1">
        <name>[4Fe-4S] cluster</name>
        <dbReference type="ChEBI" id="CHEBI:49883"/>
    </cofactor>
</comment>
<dbReference type="InterPro" id="IPR013785">
    <property type="entry name" value="Aldolase_TIM"/>
</dbReference>
<dbReference type="AlphaFoldDB" id="A0A5R9AB42"/>
<reference evidence="9" key="2">
    <citation type="submission" date="2019-06" db="EMBL/GenBank/DDBJ databases">
        <title>AzeR, a transcriptional regulator that responds to azelaic acid in Pseudomonas nitroreducens.</title>
        <authorList>
            <person name="Bez C."/>
            <person name="Javvadi S.G."/>
            <person name="Bertani I."/>
            <person name="Devescovi G."/>
            <person name="Studholme D.J."/>
            <person name="Geller A."/>
            <person name="Levy A."/>
            <person name="Venturi V."/>
        </authorList>
    </citation>
    <scope>NUCLEOTIDE SEQUENCE [LARGE SCALE GENOMIC DNA]</scope>
    <source>
        <strain evidence="9">DSM 9128</strain>
    </source>
</reference>
<dbReference type="PANTHER" id="PTHR30352">
    <property type="entry name" value="PYRUVATE FORMATE-LYASE-ACTIVATING ENZYME"/>
    <property type="match status" value="1"/>
</dbReference>
<dbReference type="Pfam" id="PF04055">
    <property type="entry name" value="Radical_SAM"/>
    <property type="match status" value="1"/>
</dbReference>
<dbReference type="Proteomes" id="UP000307510">
    <property type="component" value="Unassembled WGS sequence"/>
</dbReference>
<keyword evidence="6" id="KW-0411">Iron-sulfur</keyword>
<dbReference type="NCBIfam" id="TIGR02495">
    <property type="entry name" value="NrdG2"/>
    <property type="match status" value="1"/>
</dbReference>
<evidence type="ECO:0000256" key="3">
    <source>
        <dbReference type="ARBA" id="ARBA00022691"/>
    </source>
</evidence>
<protein>
    <submittedName>
        <fullName evidence="8">Anaerobic ribonucleoside-triphosphate reductase activating protein</fullName>
    </submittedName>
</protein>
<evidence type="ECO:0000256" key="2">
    <source>
        <dbReference type="ARBA" id="ARBA00022485"/>
    </source>
</evidence>
<dbReference type="EMBL" id="VASG01000003">
    <property type="protein sequence ID" value="TLP75067.1"/>
    <property type="molecule type" value="Genomic_DNA"/>
</dbReference>
<evidence type="ECO:0000256" key="1">
    <source>
        <dbReference type="ARBA" id="ARBA00001966"/>
    </source>
</evidence>
<keyword evidence="5" id="KW-0408">Iron</keyword>
<reference evidence="8 9" key="1">
    <citation type="submission" date="2019-05" db="EMBL/GenBank/DDBJ databases">
        <authorList>
            <person name="Moore K."/>
            <person name="O'Neill P."/>
            <person name="Farbos A."/>
            <person name="Studholme D.J."/>
        </authorList>
    </citation>
    <scope>NUCLEOTIDE SEQUENCE [LARGE SCALE GENOMIC DNA]</scope>
    <source>
        <strain evidence="8 9">DSM 9128</strain>
    </source>
</reference>
<name>A0A5R9AB42_PSENT</name>
<evidence type="ECO:0000313" key="8">
    <source>
        <dbReference type="EMBL" id="TLP75067.1"/>
    </source>
</evidence>
<dbReference type="InterPro" id="IPR034457">
    <property type="entry name" value="Organic_radical-activating"/>
</dbReference>
<dbReference type="GO" id="GO:0051539">
    <property type="term" value="F:4 iron, 4 sulfur cluster binding"/>
    <property type="evidence" value="ECO:0007669"/>
    <property type="project" value="UniProtKB-KW"/>
</dbReference>
<dbReference type="InterPro" id="IPR007197">
    <property type="entry name" value="rSAM"/>
</dbReference>
<dbReference type="SFLD" id="SFLDG01094">
    <property type="entry name" value="Uncharacterised_Radical_SAM_Su"/>
    <property type="match status" value="1"/>
</dbReference>
<dbReference type="InterPro" id="IPR058240">
    <property type="entry name" value="rSAM_sf"/>
</dbReference>
<feature type="domain" description="Radical SAM core" evidence="7">
    <location>
        <begin position="17"/>
        <end position="228"/>
    </location>
</feature>
<dbReference type="RefSeq" id="WP_138214121.1">
    <property type="nucleotide sequence ID" value="NZ_VASG01000003.1"/>
</dbReference>
<proteinExistence type="predicted"/>
<evidence type="ECO:0000256" key="6">
    <source>
        <dbReference type="ARBA" id="ARBA00023014"/>
    </source>
</evidence>
<evidence type="ECO:0000256" key="5">
    <source>
        <dbReference type="ARBA" id="ARBA00023004"/>
    </source>
</evidence>
<evidence type="ECO:0000259" key="7">
    <source>
        <dbReference type="PROSITE" id="PS51918"/>
    </source>
</evidence>
<organism evidence="8 9">
    <name type="scientific">Pseudomonas nitroreducens</name>
    <dbReference type="NCBI Taxonomy" id="46680"/>
    <lineage>
        <taxon>Bacteria</taxon>
        <taxon>Pseudomonadati</taxon>
        <taxon>Pseudomonadota</taxon>
        <taxon>Gammaproteobacteria</taxon>
        <taxon>Pseudomonadales</taxon>
        <taxon>Pseudomonadaceae</taxon>
        <taxon>Pseudomonas</taxon>
    </lineage>
</organism>
<sequence>MSSALRVGGLVPLTTLDYPGLLACVLFCQGCAWRCRYCHNPELIPPRGEAEIPWEAILAFLRRRQGLLQAVVFSGGEATLQNALPEAMASVREMGFRAGLHSAGIRPEAFARALPHADWIGFDVKALAEDMDAITGVKRSGLANWRSLELLLESGVGYECRTTVHWQLFDLERLRQLAMRLRDRGVDNFVVQLARSGRQLDPELIATPAPHGAPDLWRELQALFPSFELRDA</sequence>
<accession>A0A5R9AB42</accession>
<keyword evidence="3" id="KW-0949">S-adenosyl-L-methionine</keyword>
<dbReference type="PROSITE" id="PS51918">
    <property type="entry name" value="RADICAL_SAM"/>
    <property type="match status" value="1"/>
</dbReference>
<dbReference type="GO" id="GO:0046872">
    <property type="term" value="F:metal ion binding"/>
    <property type="evidence" value="ECO:0007669"/>
    <property type="project" value="UniProtKB-KW"/>
</dbReference>
<keyword evidence="4" id="KW-0479">Metal-binding</keyword>
<gene>
    <name evidence="8" type="ORF">FEA48_12750</name>
</gene>
<dbReference type="SUPFAM" id="SSF102114">
    <property type="entry name" value="Radical SAM enzymes"/>
    <property type="match status" value="1"/>
</dbReference>